<evidence type="ECO:0000313" key="3">
    <source>
        <dbReference type="EMBL" id="CAB4580879.1"/>
    </source>
</evidence>
<evidence type="ECO:0000256" key="1">
    <source>
        <dbReference type="ARBA" id="ARBA00005254"/>
    </source>
</evidence>
<dbReference type="AlphaFoldDB" id="A0A6J6EZX9"/>
<comment type="similarity">
    <text evidence="1">Belongs to the enoyl-CoA hydratase/isomerase family.</text>
</comment>
<evidence type="ECO:0000256" key="2">
    <source>
        <dbReference type="SAM" id="MobiDB-lite"/>
    </source>
</evidence>
<dbReference type="SUPFAM" id="SSF52096">
    <property type="entry name" value="ClpP/crotonase"/>
    <property type="match status" value="1"/>
</dbReference>
<feature type="region of interest" description="Disordered" evidence="2">
    <location>
        <begin position="1"/>
        <end position="25"/>
    </location>
</feature>
<dbReference type="InterPro" id="IPR029045">
    <property type="entry name" value="ClpP/crotonase-like_dom_sf"/>
</dbReference>
<dbReference type="EMBL" id="CAEZSR010000152">
    <property type="protein sequence ID" value="CAB4580879.1"/>
    <property type="molecule type" value="Genomic_DNA"/>
</dbReference>
<protein>
    <submittedName>
        <fullName evidence="3">Unannotated protein</fullName>
    </submittedName>
</protein>
<name>A0A6J6EZX9_9ZZZZ</name>
<dbReference type="InterPro" id="IPR001753">
    <property type="entry name" value="Enoyl-CoA_hydra/iso"/>
</dbReference>
<accession>A0A6J6EZX9</accession>
<gene>
    <name evidence="3" type="ORF">UFOPK1493_03068</name>
</gene>
<dbReference type="Gene3D" id="3.90.226.10">
    <property type="entry name" value="2-enoyl-CoA Hydratase, Chain A, domain 1"/>
    <property type="match status" value="1"/>
</dbReference>
<dbReference type="PANTHER" id="PTHR43802:SF1">
    <property type="entry name" value="IP11341P-RELATED"/>
    <property type="match status" value="1"/>
</dbReference>
<dbReference type="PANTHER" id="PTHR43802">
    <property type="entry name" value="ENOYL-COA HYDRATASE"/>
    <property type="match status" value="1"/>
</dbReference>
<dbReference type="CDD" id="cd06558">
    <property type="entry name" value="crotonase-like"/>
    <property type="match status" value="1"/>
</dbReference>
<organism evidence="3">
    <name type="scientific">freshwater metagenome</name>
    <dbReference type="NCBI Taxonomy" id="449393"/>
    <lineage>
        <taxon>unclassified sequences</taxon>
        <taxon>metagenomes</taxon>
        <taxon>ecological metagenomes</taxon>
    </lineage>
</organism>
<proteinExistence type="inferred from homology"/>
<dbReference type="Pfam" id="PF00378">
    <property type="entry name" value="ECH_1"/>
    <property type="match status" value="1"/>
</dbReference>
<reference evidence="3" key="1">
    <citation type="submission" date="2020-05" db="EMBL/GenBank/DDBJ databases">
        <authorList>
            <person name="Chiriac C."/>
            <person name="Salcher M."/>
            <person name="Ghai R."/>
            <person name="Kavagutti S V."/>
        </authorList>
    </citation>
    <scope>NUCLEOTIDE SEQUENCE</scope>
</reference>
<sequence length="279" mass="30096">MTTPEHLATSADPPRPDTATSATSATSATFDTLVATVEGARGSLVLNRPDKLNPLSTHTLREIEQAARWFDDHHDLKVVVVSGAGRAFSAGADLSAFTSSASAEDRQQGWRMGRALDEMRAVTVARLHGWCVGGGLIVAAGCDLRVAARSARFSIPEVDLGIPLAWGGIPRLVREIGPALTKELVMTCRPFDAEEAFRSGFLNRVVDDDRLDEEVEVLVQTLLDKPKLALLETKAHVNAVTESMVGTGRSWADADGLFAGLRDPEGRAAAQRYVERVRR</sequence>